<evidence type="ECO:0000259" key="10">
    <source>
        <dbReference type="PROSITE" id="PS50262"/>
    </source>
</evidence>
<evidence type="ECO:0000256" key="8">
    <source>
        <dbReference type="ARBA" id="ARBA00023224"/>
    </source>
</evidence>
<evidence type="ECO:0000256" key="6">
    <source>
        <dbReference type="ARBA" id="ARBA00023136"/>
    </source>
</evidence>
<dbReference type="OMA" id="GNSWNIQ"/>
<sequence length="338" mass="38272">MDSSANTTWYNQTLNANPHQSFYLQLAVLIFGYVFTSTGTLVNSFMLVVFVFSKDLYSPEMLHLANISLTDLTFGVEGLVFAYMNQTGTLKSEFSCNCFVFFLYMNSISSILNITMLTINRLVSVLKPLTYQTLLTTKRTLVALSIAWVVSVLHGLTATLTLPTDSWHFNFSDSRCILHSRFSTYHNLYNLLLVTLNTCIMIAAYTYILKTALKHKRRTFMAYYVKGETGTARASMSNASVTQNRQARLTDLRGTKTAGIICFVQVAVWYPYLLIAFLGSLQKDTDNTVKRVNIGFLGPFLGCLVNPLVYTVRNKNIRIACRKMFRVCMIRARFLCPC</sequence>
<comment type="subcellular location">
    <subcellularLocation>
        <location evidence="1">Cell membrane</location>
        <topology evidence="1">Multi-pass membrane protein</topology>
    </subcellularLocation>
</comment>
<dbReference type="GO" id="GO:0001609">
    <property type="term" value="F:G protein-coupled adenosine receptor activity"/>
    <property type="evidence" value="ECO:0000318"/>
    <property type="project" value="GO_Central"/>
</dbReference>
<keyword evidence="5" id="KW-0297">G-protein coupled receptor</keyword>
<accession>A8DUY3</accession>
<feature type="transmembrane region" description="Helical" evidence="9">
    <location>
        <begin position="140"/>
        <end position="162"/>
    </location>
</feature>
<keyword evidence="3 9" id="KW-0812">Transmembrane</keyword>
<dbReference type="InterPro" id="IPR000276">
    <property type="entry name" value="GPCR_Rhodpsn"/>
</dbReference>
<dbReference type="Gene3D" id="1.20.1070.10">
    <property type="entry name" value="Rhodopsin 7-helix transmembrane proteins"/>
    <property type="match status" value="1"/>
</dbReference>
<feature type="transmembrane region" description="Helical" evidence="9">
    <location>
        <begin position="258"/>
        <end position="280"/>
    </location>
</feature>
<dbReference type="PROSITE" id="PS50262">
    <property type="entry name" value="G_PROTEIN_RECEP_F1_2"/>
    <property type="match status" value="1"/>
</dbReference>
<keyword evidence="4 9" id="KW-1133">Transmembrane helix</keyword>
<organism evidence="11 12">
    <name type="scientific">Nematostella vectensis</name>
    <name type="common">Starlet sea anemone</name>
    <dbReference type="NCBI Taxonomy" id="45351"/>
    <lineage>
        <taxon>Eukaryota</taxon>
        <taxon>Metazoa</taxon>
        <taxon>Cnidaria</taxon>
        <taxon>Anthozoa</taxon>
        <taxon>Hexacorallia</taxon>
        <taxon>Actiniaria</taxon>
        <taxon>Edwardsiidae</taxon>
        <taxon>Nematostella</taxon>
    </lineage>
</organism>
<dbReference type="eggNOG" id="KOG3656">
    <property type="taxonomic scope" value="Eukaryota"/>
</dbReference>
<dbReference type="Proteomes" id="UP000001593">
    <property type="component" value="Unassembled WGS sequence"/>
</dbReference>
<protein>
    <recommendedName>
        <fullName evidence="10">G-protein coupled receptors family 1 profile domain-containing protein</fullName>
    </recommendedName>
</protein>
<dbReference type="Pfam" id="PF00001">
    <property type="entry name" value="7tm_1"/>
    <property type="match status" value="1"/>
</dbReference>
<dbReference type="EMBL" id="DS473629">
    <property type="protein sequence ID" value="EDO27228.1"/>
    <property type="molecule type" value="Genomic_DNA"/>
</dbReference>
<dbReference type="PANTHER" id="PTHR24249:SF372">
    <property type="entry name" value="G-PROTEIN COUPLED RECEPTORS FAMILY 1 PROFILE DOMAIN-CONTAINING PROTEIN"/>
    <property type="match status" value="1"/>
</dbReference>
<evidence type="ECO:0000256" key="9">
    <source>
        <dbReference type="SAM" id="Phobius"/>
    </source>
</evidence>
<dbReference type="SUPFAM" id="SSF81321">
    <property type="entry name" value="Family A G protein-coupled receptor-like"/>
    <property type="match status" value="1"/>
</dbReference>
<keyword evidence="7" id="KW-0675">Receptor</keyword>
<evidence type="ECO:0000313" key="12">
    <source>
        <dbReference type="Proteomes" id="UP000001593"/>
    </source>
</evidence>
<keyword evidence="8" id="KW-0807">Transducer</keyword>
<feature type="domain" description="G-protein coupled receptors family 1 profile" evidence="10">
    <location>
        <begin position="42"/>
        <end position="310"/>
    </location>
</feature>
<keyword evidence="2" id="KW-1003">Cell membrane</keyword>
<feature type="transmembrane region" description="Helical" evidence="9">
    <location>
        <begin position="64"/>
        <end position="84"/>
    </location>
</feature>
<dbReference type="CDD" id="cd00637">
    <property type="entry name" value="7tm_classA_rhodopsin-like"/>
    <property type="match status" value="1"/>
</dbReference>
<feature type="transmembrane region" description="Helical" evidence="9">
    <location>
        <begin position="99"/>
        <end position="119"/>
    </location>
</feature>
<evidence type="ECO:0000256" key="1">
    <source>
        <dbReference type="ARBA" id="ARBA00004651"/>
    </source>
</evidence>
<evidence type="ECO:0000256" key="2">
    <source>
        <dbReference type="ARBA" id="ARBA00022475"/>
    </source>
</evidence>
<keyword evidence="6 9" id="KW-0472">Membrane</keyword>
<feature type="transmembrane region" description="Helical" evidence="9">
    <location>
        <begin position="188"/>
        <end position="208"/>
    </location>
</feature>
<dbReference type="PhylomeDB" id="A8DUY3"/>
<dbReference type="InterPro" id="IPR017452">
    <property type="entry name" value="GPCR_Rhodpsn_7TM"/>
</dbReference>
<feature type="transmembrane region" description="Helical" evidence="9">
    <location>
        <begin position="22"/>
        <end position="52"/>
    </location>
</feature>
<gene>
    <name evidence="11" type="ORF">NEMVEDRAFT_v1g224293</name>
</gene>
<proteinExistence type="predicted"/>
<evidence type="ECO:0000256" key="5">
    <source>
        <dbReference type="ARBA" id="ARBA00023040"/>
    </source>
</evidence>
<dbReference type="InterPro" id="IPR050569">
    <property type="entry name" value="TAAR"/>
</dbReference>
<evidence type="ECO:0000313" key="11">
    <source>
        <dbReference type="EMBL" id="EDO27228.1"/>
    </source>
</evidence>
<dbReference type="HOGENOM" id="CLU_822084_0_0_1"/>
<dbReference type="PANTHER" id="PTHR24249">
    <property type="entry name" value="HISTAMINE RECEPTOR-RELATED G-PROTEIN COUPLED RECEPTOR"/>
    <property type="match status" value="1"/>
</dbReference>
<dbReference type="PRINTS" id="PR00237">
    <property type="entry name" value="GPCRRHODOPSN"/>
</dbReference>
<dbReference type="GO" id="GO:0007186">
    <property type="term" value="P:G protein-coupled receptor signaling pathway"/>
    <property type="evidence" value="ECO:0000318"/>
    <property type="project" value="GO_Central"/>
</dbReference>
<feature type="transmembrane region" description="Helical" evidence="9">
    <location>
        <begin position="292"/>
        <end position="312"/>
    </location>
</feature>
<reference evidence="11 12" key="1">
    <citation type="journal article" date="2007" name="Science">
        <title>Sea anemone genome reveals ancestral eumetazoan gene repertoire and genomic organization.</title>
        <authorList>
            <person name="Putnam N.H."/>
            <person name="Srivastava M."/>
            <person name="Hellsten U."/>
            <person name="Dirks B."/>
            <person name="Chapman J."/>
            <person name="Salamov A."/>
            <person name="Terry A."/>
            <person name="Shapiro H."/>
            <person name="Lindquist E."/>
            <person name="Kapitonov V.V."/>
            <person name="Jurka J."/>
            <person name="Genikhovich G."/>
            <person name="Grigoriev I.V."/>
            <person name="Lucas S.M."/>
            <person name="Steele R.E."/>
            <person name="Finnerty J.R."/>
            <person name="Technau U."/>
            <person name="Martindale M.Q."/>
            <person name="Rokhsar D.S."/>
        </authorList>
    </citation>
    <scope>NUCLEOTIDE SEQUENCE [LARGE SCALE GENOMIC DNA]</scope>
    <source>
        <strain evidence="12">CH2 X CH6</strain>
    </source>
</reference>
<dbReference type="AlphaFoldDB" id="A8DUY3"/>
<dbReference type="InParanoid" id="A8DUY3"/>
<evidence type="ECO:0000256" key="3">
    <source>
        <dbReference type="ARBA" id="ARBA00022692"/>
    </source>
</evidence>
<keyword evidence="12" id="KW-1185">Reference proteome</keyword>
<dbReference type="GO" id="GO:0005886">
    <property type="term" value="C:plasma membrane"/>
    <property type="evidence" value="ECO:0000318"/>
    <property type="project" value="GO_Central"/>
</dbReference>
<name>A8DUY3_NEMVE</name>
<evidence type="ECO:0000256" key="7">
    <source>
        <dbReference type="ARBA" id="ARBA00023170"/>
    </source>
</evidence>
<evidence type="ECO:0000256" key="4">
    <source>
        <dbReference type="ARBA" id="ARBA00022989"/>
    </source>
</evidence>